<evidence type="ECO:0000313" key="2">
    <source>
        <dbReference type="EMBL" id="KZT52964.1"/>
    </source>
</evidence>
<keyword evidence="3" id="KW-1185">Reference proteome</keyword>
<accession>A0A165DJS9</accession>
<feature type="compositionally biased region" description="Low complexity" evidence="1">
    <location>
        <begin position="11"/>
        <end position="26"/>
    </location>
</feature>
<gene>
    <name evidence="2" type="ORF">CALCODRAFT_66246</name>
</gene>
<evidence type="ECO:0000256" key="1">
    <source>
        <dbReference type="SAM" id="MobiDB-lite"/>
    </source>
</evidence>
<protein>
    <submittedName>
        <fullName evidence="2">Uncharacterized protein</fullName>
    </submittedName>
</protein>
<reference evidence="2 3" key="1">
    <citation type="journal article" date="2016" name="Mol. Biol. Evol.">
        <title>Comparative Genomics of Early-Diverging Mushroom-Forming Fungi Provides Insights into the Origins of Lignocellulose Decay Capabilities.</title>
        <authorList>
            <person name="Nagy L.G."/>
            <person name="Riley R."/>
            <person name="Tritt A."/>
            <person name="Adam C."/>
            <person name="Daum C."/>
            <person name="Floudas D."/>
            <person name="Sun H."/>
            <person name="Yadav J.S."/>
            <person name="Pangilinan J."/>
            <person name="Larsson K.H."/>
            <person name="Matsuura K."/>
            <person name="Barry K."/>
            <person name="Labutti K."/>
            <person name="Kuo R."/>
            <person name="Ohm R.A."/>
            <person name="Bhattacharya S.S."/>
            <person name="Shirouzu T."/>
            <person name="Yoshinaga Y."/>
            <person name="Martin F.M."/>
            <person name="Grigoriev I.V."/>
            <person name="Hibbett D.S."/>
        </authorList>
    </citation>
    <scope>NUCLEOTIDE SEQUENCE [LARGE SCALE GENOMIC DNA]</scope>
    <source>
        <strain evidence="2 3">HHB12733</strain>
    </source>
</reference>
<organism evidence="2 3">
    <name type="scientific">Calocera cornea HHB12733</name>
    <dbReference type="NCBI Taxonomy" id="1353952"/>
    <lineage>
        <taxon>Eukaryota</taxon>
        <taxon>Fungi</taxon>
        <taxon>Dikarya</taxon>
        <taxon>Basidiomycota</taxon>
        <taxon>Agaricomycotina</taxon>
        <taxon>Dacrymycetes</taxon>
        <taxon>Dacrymycetales</taxon>
        <taxon>Dacrymycetaceae</taxon>
        <taxon>Calocera</taxon>
    </lineage>
</organism>
<evidence type="ECO:0000313" key="3">
    <source>
        <dbReference type="Proteomes" id="UP000076842"/>
    </source>
</evidence>
<dbReference type="InParanoid" id="A0A165DJS9"/>
<dbReference type="EMBL" id="KV424050">
    <property type="protein sequence ID" value="KZT52964.1"/>
    <property type="molecule type" value="Genomic_DNA"/>
</dbReference>
<feature type="region of interest" description="Disordered" evidence="1">
    <location>
        <begin position="1"/>
        <end position="31"/>
    </location>
</feature>
<dbReference type="Proteomes" id="UP000076842">
    <property type="component" value="Unassembled WGS sequence"/>
</dbReference>
<name>A0A165DJS9_9BASI</name>
<dbReference type="AlphaFoldDB" id="A0A165DJS9"/>
<sequence>MDPAGRAGDQSRAGPPASSGSAPARPSVHEPRMNNHCVANVLARKRCSWHIAHANNNETTSGVVCYPEPWPSDRVLRAGGVRTVNCLADWRLGGQAYSAKSRDSWARQAICSYPAEAWVSYIAQRVADPSRLAEHNNIPPSSPPRPTMYILLQPPNPMYVATLWCCNPMVLQPYGTILCRTLSAAQPYCSTGVA</sequence>
<proteinExistence type="predicted"/>